<evidence type="ECO:0000313" key="1">
    <source>
        <dbReference type="EMBL" id="MBP1041659.1"/>
    </source>
</evidence>
<organism evidence="1 2">
    <name type="scientific">Vagococcus allomyrinae</name>
    <dbReference type="NCBI Taxonomy" id="2794353"/>
    <lineage>
        <taxon>Bacteria</taxon>
        <taxon>Bacillati</taxon>
        <taxon>Bacillota</taxon>
        <taxon>Bacilli</taxon>
        <taxon>Lactobacillales</taxon>
        <taxon>Enterococcaceae</taxon>
        <taxon>Vagococcus</taxon>
    </lineage>
</organism>
<comment type="caution">
    <text evidence="1">The sequence shown here is derived from an EMBL/GenBank/DDBJ whole genome shotgun (WGS) entry which is preliminary data.</text>
</comment>
<dbReference type="RefSeq" id="WP_209527926.1">
    <property type="nucleotide sequence ID" value="NZ_JAEEGA010000007.1"/>
</dbReference>
<gene>
    <name evidence="1" type="ORF">I6N95_11635</name>
</gene>
<evidence type="ECO:0000313" key="2">
    <source>
        <dbReference type="Proteomes" id="UP000674938"/>
    </source>
</evidence>
<dbReference type="AlphaFoldDB" id="A0A940P4Y8"/>
<reference evidence="1" key="1">
    <citation type="submission" date="2020-12" db="EMBL/GenBank/DDBJ databases">
        <title>Vagococcus allomyrinae sp. nov. and Enterococcus lavae sp. nov., isolated from the larvae of Allomyrina dichotoma.</title>
        <authorList>
            <person name="Lee S.D."/>
        </authorList>
    </citation>
    <scope>NUCLEOTIDE SEQUENCE</scope>
    <source>
        <strain evidence="1">BWB3-3</strain>
    </source>
</reference>
<accession>A0A940P4Y8</accession>
<proteinExistence type="predicted"/>
<protein>
    <submittedName>
        <fullName evidence="1">Uncharacterized protein</fullName>
    </submittedName>
</protein>
<name>A0A940P4Y8_9ENTE</name>
<sequence length="198" mass="22523">MLFITEEVLKGQYRQRPFETFQLQLETRLTPEARQFLIDRQVTIIQEKKRGATQSVSNVNKEILASCKKMSSFFLLGFSLLLDNHLTLAEEVMGWHEHLISVQKAYERGQPIPKSDLVSSTELGSACEIRPFHVQLPQGRALAILNCFNASLAELVTQITYQLEITENVDCQQLQTELCKIQSAIGATIIRLLRSETE</sequence>
<dbReference type="Proteomes" id="UP000674938">
    <property type="component" value="Unassembled WGS sequence"/>
</dbReference>
<dbReference type="EMBL" id="JAEEGA010000007">
    <property type="protein sequence ID" value="MBP1041659.1"/>
    <property type="molecule type" value="Genomic_DNA"/>
</dbReference>
<keyword evidence="2" id="KW-1185">Reference proteome</keyword>